<dbReference type="AlphaFoldDB" id="A0A024G5P3"/>
<keyword evidence="1" id="KW-0472">Membrane</keyword>
<protein>
    <submittedName>
        <fullName evidence="2">Uncharacterized protein</fullName>
    </submittedName>
</protein>
<reference evidence="2 3" key="1">
    <citation type="submission" date="2012-05" db="EMBL/GenBank/DDBJ databases">
        <title>Recombination and specialization in a pathogen metapopulation.</title>
        <authorList>
            <person name="Gardiner A."/>
            <person name="Kemen E."/>
            <person name="Schultz-Larsen T."/>
            <person name="MacLean D."/>
            <person name="Van Oosterhout C."/>
            <person name="Jones J.D.G."/>
        </authorList>
    </citation>
    <scope>NUCLEOTIDE SEQUENCE [LARGE SCALE GENOMIC DNA]</scope>
    <source>
        <strain evidence="2 3">Ac Nc2</strain>
    </source>
</reference>
<feature type="transmembrane region" description="Helical" evidence="1">
    <location>
        <begin position="12"/>
        <end position="29"/>
    </location>
</feature>
<keyword evidence="1" id="KW-0812">Transmembrane</keyword>
<comment type="caution">
    <text evidence="2">The sequence shown here is derived from an EMBL/GenBank/DDBJ whole genome shotgun (WGS) entry which is preliminary data.</text>
</comment>
<name>A0A024G5P3_9STRA</name>
<keyword evidence="1" id="KW-1133">Transmembrane helix</keyword>
<sequence length="107" mass="12385">MNLREKNVTNWLFQLVILICHATVALLSIKTLHVSCNSSSAVIDAFANLHCAICLRWAHETFETSRIRTFLTSTTKLKHFNACHYCSSMRISWICRTCSIVHRYFFS</sequence>
<evidence type="ECO:0000313" key="3">
    <source>
        <dbReference type="Proteomes" id="UP000053237"/>
    </source>
</evidence>
<dbReference type="EMBL" id="CAIX01000026">
    <property type="protein sequence ID" value="CCI41858.1"/>
    <property type="molecule type" value="Genomic_DNA"/>
</dbReference>
<accession>A0A024G5P3</accession>
<keyword evidence="3" id="KW-1185">Reference proteome</keyword>
<evidence type="ECO:0000256" key="1">
    <source>
        <dbReference type="SAM" id="Phobius"/>
    </source>
</evidence>
<organism evidence="2 3">
    <name type="scientific">Albugo candida</name>
    <dbReference type="NCBI Taxonomy" id="65357"/>
    <lineage>
        <taxon>Eukaryota</taxon>
        <taxon>Sar</taxon>
        <taxon>Stramenopiles</taxon>
        <taxon>Oomycota</taxon>
        <taxon>Peronosporomycetes</taxon>
        <taxon>Albuginales</taxon>
        <taxon>Albuginaceae</taxon>
        <taxon>Albugo</taxon>
    </lineage>
</organism>
<gene>
    <name evidence="2" type="ORF">BN9_026420</name>
</gene>
<proteinExistence type="predicted"/>
<dbReference type="InParanoid" id="A0A024G5P3"/>
<evidence type="ECO:0000313" key="2">
    <source>
        <dbReference type="EMBL" id="CCI41858.1"/>
    </source>
</evidence>
<dbReference type="Proteomes" id="UP000053237">
    <property type="component" value="Unassembled WGS sequence"/>
</dbReference>